<keyword evidence="7" id="KW-0496">Mitochondrion</keyword>
<evidence type="ECO:0000256" key="2">
    <source>
        <dbReference type="ARBA" id="ARBA00022670"/>
    </source>
</evidence>
<dbReference type="SUPFAM" id="SSF63411">
    <property type="entry name" value="LuxS/MPP-like metallohydrolase"/>
    <property type="match status" value="1"/>
</dbReference>
<evidence type="ECO:0000256" key="1">
    <source>
        <dbReference type="ARBA" id="ARBA00004173"/>
    </source>
</evidence>
<dbReference type="EMBL" id="CAJNOQ010008191">
    <property type="protein sequence ID" value="CAF1190680.1"/>
    <property type="molecule type" value="Genomic_DNA"/>
</dbReference>
<keyword evidence="11" id="KW-1185">Reference proteome</keyword>
<organism evidence="9 11">
    <name type="scientific">Didymodactylos carnosus</name>
    <dbReference type="NCBI Taxonomy" id="1234261"/>
    <lineage>
        <taxon>Eukaryota</taxon>
        <taxon>Metazoa</taxon>
        <taxon>Spiralia</taxon>
        <taxon>Gnathifera</taxon>
        <taxon>Rotifera</taxon>
        <taxon>Eurotatoria</taxon>
        <taxon>Bdelloidea</taxon>
        <taxon>Philodinida</taxon>
        <taxon>Philodinidae</taxon>
        <taxon>Didymodactylos</taxon>
    </lineage>
</organism>
<evidence type="ECO:0000313" key="11">
    <source>
        <dbReference type="Proteomes" id="UP000663829"/>
    </source>
</evidence>
<evidence type="ECO:0000259" key="8">
    <source>
        <dbReference type="Pfam" id="PF05193"/>
    </source>
</evidence>
<dbReference type="Proteomes" id="UP000681722">
    <property type="component" value="Unassembled WGS sequence"/>
</dbReference>
<evidence type="ECO:0000313" key="9">
    <source>
        <dbReference type="EMBL" id="CAF1190680.1"/>
    </source>
</evidence>
<dbReference type="GO" id="GO:0004222">
    <property type="term" value="F:metalloendopeptidase activity"/>
    <property type="evidence" value="ECO:0007669"/>
    <property type="project" value="TreeGrafter"/>
</dbReference>
<dbReference type="Pfam" id="PF05193">
    <property type="entry name" value="Peptidase_M16_C"/>
    <property type="match status" value="1"/>
</dbReference>
<keyword evidence="5" id="KW-0862">Zinc</keyword>
<evidence type="ECO:0000256" key="6">
    <source>
        <dbReference type="ARBA" id="ARBA00023049"/>
    </source>
</evidence>
<evidence type="ECO:0000256" key="5">
    <source>
        <dbReference type="ARBA" id="ARBA00022833"/>
    </source>
</evidence>
<dbReference type="EMBL" id="CAJOBC010008192">
    <property type="protein sequence ID" value="CAF3954924.1"/>
    <property type="molecule type" value="Genomic_DNA"/>
</dbReference>
<reference evidence="9" key="1">
    <citation type="submission" date="2021-02" db="EMBL/GenBank/DDBJ databases">
        <authorList>
            <person name="Nowell W R."/>
        </authorList>
    </citation>
    <scope>NUCLEOTIDE SEQUENCE</scope>
</reference>
<evidence type="ECO:0000256" key="3">
    <source>
        <dbReference type="ARBA" id="ARBA00022723"/>
    </source>
</evidence>
<dbReference type="FunFam" id="3.30.830.10:FF:000001">
    <property type="entry name" value="Mitochondrial-processing peptidase subunit beta, mitochondrial"/>
    <property type="match status" value="1"/>
</dbReference>
<dbReference type="AlphaFoldDB" id="A0A814VM01"/>
<keyword evidence="6" id="KW-0482">Metalloprotease</keyword>
<dbReference type="GO" id="GO:0006627">
    <property type="term" value="P:protein processing involved in protein targeting to mitochondrion"/>
    <property type="evidence" value="ECO:0007669"/>
    <property type="project" value="TreeGrafter"/>
</dbReference>
<dbReference type="PANTHER" id="PTHR11851">
    <property type="entry name" value="METALLOPROTEASE"/>
    <property type="match status" value="1"/>
</dbReference>
<evidence type="ECO:0000313" key="10">
    <source>
        <dbReference type="EMBL" id="CAF3954924.1"/>
    </source>
</evidence>
<dbReference type="Proteomes" id="UP000663829">
    <property type="component" value="Unassembled WGS sequence"/>
</dbReference>
<evidence type="ECO:0000256" key="7">
    <source>
        <dbReference type="ARBA" id="ARBA00023128"/>
    </source>
</evidence>
<dbReference type="InterPro" id="IPR007863">
    <property type="entry name" value="Peptidase_M16_C"/>
</dbReference>
<feature type="domain" description="Peptidase M16 C-terminal" evidence="8">
    <location>
        <begin position="2"/>
        <end position="126"/>
    </location>
</feature>
<dbReference type="InterPro" id="IPR011249">
    <property type="entry name" value="Metalloenz_LuxS/M16"/>
</dbReference>
<feature type="non-terminal residue" evidence="9">
    <location>
        <position position="1"/>
    </location>
</feature>
<comment type="subcellular location">
    <subcellularLocation>
        <location evidence="1">Mitochondrion</location>
    </subcellularLocation>
</comment>
<dbReference type="OrthoDB" id="10251424at2759"/>
<keyword evidence="3" id="KW-0479">Metal-binding</keyword>
<gene>
    <name evidence="9" type="ORF">GPM918_LOCUS23190</name>
    <name evidence="10" type="ORF">SRO942_LOCUS23189</name>
</gene>
<keyword evidence="2" id="KW-0645">Protease</keyword>
<dbReference type="Gene3D" id="3.30.830.10">
    <property type="entry name" value="Metalloenzyme, LuxS/M16 peptidase-like"/>
    <property type="match status" value="1"/>
</dbReference>
<dbReference type="GO" id="GO:0046872">
    <property type="term" value="F:metal ion binding"/>
    <property type="evidence" value="ECO:0007669"/>
    <property type="project" value="UniProtKB-KW"/>
</dbReference>
<comment type="caution">
    <text evidence="9">The sequence shown here is derived from an EMBL/GenBank/DDBJ whole genome shotgun (WGS) entry which is preliminary data.</text>
</comment>
<accession>A0A814VM01</accession>
<dbReference type="PANTHER" id="PTHR11851:SF149">
    <property type="entry name" value="GH01077P"/>
    <property type="match status" value="1"/>
</dbReference>
<evidence type="ECO:0000256" key="4">
    <source>
        <dbReference type="ARBA" id="ARBA00022801"/>
    </source>
</evidence>
<dbReference type="GO" id="GO:0005739">
    <property type="term" value="C:mitochondrion"/>
    <property type="evidence" value="ECO:0007669"/>
    <property type="project" value="UniProtKB-SubCell"/>
</dbReference>
<sequence>FSGSEIRHRDDDIPLAHIAICTEGTGWADADTIPLMVASTIVGNWDRSMAGAGNVATKLGQYSQKYNLCHSYQAFNTCYTDTGLWGAYIVTDRFRVDDMMAALQDEWCRIATNATEIEVNRAKNLLKTNMLLMLDGSTPICEDIGRQLLCYGRRLPLHELDARINAVDAKTVQEAMKTYVYNRCPAIAAVGPTEALKDYNRTRSRMYTIIH</sequence>
<protein>
    <recommendedName>
        <fullName evidence="8">Peptidase M16 C-terminal domain-containing protein</fullName>
    </recommendedName>
</protein>
<name>A0A814VM01_9BILA</name>
<keyword evidence="4" id="KW-0378">Hydrolase</keyword>
<dbReference type="InterPro" id="IPR050361">
    <property type="entry name" value="MPP/UQCRC_Complex"/>
</dbReference>
<proteinExistence type="predicted"/>